<evidence type="ECO:0000313" key="3">
    <source>
        <dbReference type="Proteomes" id="UP000600080"/>
    </source>
</evidence>
<protein>
    <submittedName>
        <fullName evidence="2">Uncharacterized protein</fullName>
    </submittedName>
</protein>
<evidence type="ECO:0000313" key="2">
    <source>
        <dbReference type="EMBL" id="GGN52540.1"/>
    </source>
</evidence>
<accession>A0ABQ2JSD4</accession>
<feature type="compositionally biased region" description="Basic and acidic residues" evidence="1">
    <location>
        <begin position="100"/>
        <end position="115"/>
    </location>
</feature>
<gene>
    <name evidence="2" type="ORF">GCM10012285_43810</name>
</gene>
<feature type="region of interest" description="Disordered" evidence="1">
    <location>
        <begin position="1"/>
        <end position="29"/>
    </location>
</feature>
<sequence length="115" mass="11575">MPRELQRGGEGGPDTAGADDSDGQPGGSVLSLGGWLCIHAAMAFRSSPRGAPDDSSPCYASVSGGLQRCAQGETGVSRPSYPQGSRPRAGLGNDQSDGARIARSDSAEKEQAGGV</sequence>
<proteinExistence type="predicted"/>
<dbReference type="EMBL" id="BMND01000020">
    <property type="protein sequence ID" value="GGN52540.1"/>
    <property type="molecule type" value="Genomic_DNA"/>
</dbReference>
<organism evidence="2 3">
    <name type="scientific">Streptomyces kronopolitis</name>
    <dbReference type="NCBI Taxonomy" id="1612435"/>
    <lineage>
        <taxon>Bacteria</taxon>
        <taxon>Bacillati</taxon>
        <taxon>Actinomycetota</taxon>
        <taxon>Actinomycetes</taxon>
        <taxon>Kitasatosporales</taxon>
        <taxon>Streptomycetaceae</taxon>
        <taxon>Streptomyces</taxon>
    </lineage>
</organism>
<comment type="caution">
    <text evidence="2">The sequence shown here is derived from an EMBL/GenBank/DDBJ whole genome shotgun (WGS) entry which is preliminary data.</text>
</comment>
<reference evidence="3" key="1">
    <citation type="journal article" date="2019" name="Int. J. Syst. Evol. Microbiol.">
        <title>The Global Catalogue of Microorganisms (GCM) 10K type strain sequencing project: providing services to taxonomists for standard genome sequencing and annotation.</title>
        <authorList>
            <consortium name="The Broad Institute Genomics Platform"/>
            <consortium name="The Broad Institute Genome Sequencing Center for Infectious Disease"/>
            <person name="Wu L."/>
            <person name="Ma J."/>
        </authorList>
    </citation>
    <scope>NUCLEOTIDE SEQUENCE [LARGE SCALE GENOMIC DNA]</scope>
    <source>
        <strain evidence="3">CGMCC 4.7323</strain>
    </source>
</reference>
<dbReference type="Proteomes" id="UP000600080">
    <property type="component" value="Unassembled WGS sequence"/>
</dbReference>
<evidence type="ECO:0000256" key="1">
    <source>
        <dbReference type="SAM" id="MobiDB-lite"/>
    </source>
</evidence>
<name>A0ABQ2JSD4_9ACTN</name>
<keyword evidence="3" id="KW-1185">Reference proteome</keyword>
<feature type="region of interest" description="Disordered" evidence="1">
    <location>
        <begin position="70"/>
        <end position="115"/>
    </location>
</feature>